<evidence type="ECO:0000313" key="14">
    <source>
        <dbReference type="Proteomes" id="UP000574769"/>
    </source>
</evidence>
<evidence type="ECO:0000256" key="8">
    <source>
        <dbReference type="ARBA" id="ARBA00023133"/>
    </source>
</evidence>
<dbReference type="GO" id="GO:0120547">
    <property type="term" value="F:heme A synthase activity"/>
    <property type="evidence" value="ECO:0007669"/>
    <property type="project" value="UniProtKB-EC"/>
</dbReference>
<dbReference type="EMBL" id="JACHNY010000002">
    <property type="protein sequence ID" value="MBB4617085.1"/>
    <property type="molecule type" value="Genomic_DNA"/>
</dbReference>
<feature type="transmembrane region" description="Helical" evidence="12">
    <location>
        <begin position="132"/>
        <end position="150"/>
    </location>
</feature>
<comment type="cofactor">
    <cofactor evidence="1 12">
        <name>heme b</name>
        <dbReference type="ChEBI" id="CHEBI:60344"/>
    </cofactor>
</comment>
<dbReference type="InterPro" id="IPR023754">
    <property type="entry name" value="HemeA_Synthase_type2"/>
</dbReference>
<evidence type="ECO:0000256" key="10">
    <source>
        <dbReference type="ARBA" id="ARBA00044501"/>
    </source>
</evidence>
<dbReference type="PANTHER" id="PTHR23289:SF2">
    <property type="entry name" value="CYTOCHROME C OXIDASE ASSEMBLY PROTEIN COX15 HOMOLOG"/>
    <property type="match status" value="1"/>
</dbReference>
<comment type="subcellular location">
    <subcellularLocation>
        <location evidence="12">Cell membrane</location>
        <topology evidence="12">Multi-pass membrane protein</topology>
    </subcellularLocation>
    <subcellularLocation>
        <location evidence="2">Membrane</location>
        <topology evidence="2">Multi-pass membrane protein</topology>
    </subcellularLocation>
</comment>
<protein>
    <recommendedName>
        <fullName evidence="12">Heme A synthase</fullName>
        <shortName evidence="12">HAS</shortName>
        <ecNumber evidence="12">1.17.99.9</ecNumber>
    </recommendedName>
    <alternativeName>
        <fullName evidence="12">Cytochrome aa3-controlling protein</fullName>
    </alternativeName>
</protein>
<keyword evidence="3 12" id="KW-0812">Transmembrane</keyword>
<comment type="catalytic activity">
    <reaction evidence="11">
        <text>Fe(II)-heme o + 2 A + H2O = Fe(II)-heme a + 2 AH2</text>
        <dbReference type="Rhea" id="RHEA:63388"/>
        <dbReference type="ChEBI" id="CHEBI:13193"/>
        <dbReference type="ChEBI" id="CHEBI:15377"/>
        <dbReference type="ChEBI" id="CHEBI:17499"/>
        <dbReference type="ChEBI" id="CHEBI:60530"/>
        <dbReference type="ChEBI" id="CHEBI:61715"/>
        <dbReference type="EC" id="1.17.99.9"/>
    </reaction>
    <physiologicalReaction direction="left-to-right" evidence="11">
        <dbReference type="Rhea" id="RHEA:63389"/>
    </physiologicalReaction>
</comment>
<dbReference type="InterPro" id="IPR003780">
    <property type="entry name" value="COX15/CtaA_fam"/>
</dbReference>
<evidence type="ECO:0000256" key="11">
    <source>
        <dbReference type="ARBA" id="ARBA00048044"/>
    </source>
</evidence>
<evidence type="ECO:0000256" key="6">
    <source>
        <dbReference type="ARBA" id="ARBA00023002"/>
    </source>
</evidence>
<evidence type="ECO:0000256" key="5">
    <source>
        <dbReference type="ARBA" id="ARBA00022989"/>
    </source>
</evidence>
<evidence type="ECO:0000256" key="9">
    <source>
        <dbReference type="ARBA" id="ARBA00023136"/>
    </source>
</evidence>
<evidence type="ECO:0000256" key="4">
    <source>
        <dbReference type="ARBA" id="ARBA00022723"/>
    </source>
</evidence>
<dbReference type="EC" id="1.17.99.9" evidence="12"/>
<accession>A0A7W7AJ06</accession>
<comment type="subunit">
    <text evidence="12">Interacts with CtaB.</text>
</comment>
<evidence type="ECO:0000256" key="7">
    <source>
        <dbReference type="ARBA" id="ARBA00023004"/>
    </source>
</evidence>
<dbReference type="GO" id="GO:0005886">
    <property type="term" value="C:plasma membrane"/>
    <property type="evidence" value="ECO:0007669"/>
    <property type="project" value="UniProtKB-SubCell"/>
</dbReference>
<feature type="transmembrane region" description="Helical" evidence="12">
    <location>
        <begin position="165"/>
        <end position="188"/>
    </location>
</feature>
<dbReference type="RefSeq" id="WP_184112604.1">
    <property type="nucleotide sequence ID" value="NZ_JACHNY010000002.1"/>
</dbReference>
<feature type="transmembrane region" description="Helical" evidence="12">
    <location>
        <begin position="260"/>
        <end position="281"/>
    </location>
</feature>
<sequence length="353" mass="37697">MLQPSAAFLSQARPRAVARWLWLVAALIVAMVVIGGITRLTESGLSITQWKPISGIIPPLTQAEWQAEFANYRKIPEYQAFNRDMTLAGFKAIFFWEYLHRLLGRVIGLAFAVPLIVFTLRRQIPKGYGPRLAAILALGGLQGAIGWWMVASGLSVRTDVSHIRLAVHLVTALVILAGTVWTALDLGALARDPFAAPARLTGVGAVALLMLFVQIVFGAFTAGLDAGYAFSGWPLMGDAVFPQGVPMLSPGWTNAIDNPIVVQFIHRWFAFAAAIALLWLAVRATRTGSRAGFLVTGLVTLQIFLGVATLLTGVQIGVAVMHQANAALLLICTVAAAHAVGTARSGRQTVAGI</sequence>
<dbReference type="GO" id="GO:0046872">
    <property type="term" value="F:metal ion binding"/>
    <property type="evidence" value="ECO:0007669"/>
    <property type="project" value="UniProtKB-KW"/>
</dbReference>
<dbReference type="HAMAP" id="MF_01665">
    <property type="entry name" value="HemeA_synth_type2"/>
    <property type="match status" value="1"/>
</dbReference>
<keyword evidence="9 12" id="KW-0472">Membrane</keyword>
<reference evidence="13 14" key="1">
    <citation type="submission" date="2020-08" db="EMBL/GenBank/DDBJ databases">
        <title>Genomic Encyclopedia of Type Strains, Phase IV (KMG-IV): sequencing the most valuable type-strain genomes for metagenomic binning, comparative biology and taxonomic classification.</title>
        <authorList>
            <person name="Goeker M."/>
        </authorList>
    </citation>
    <scope>NUCLEOTIDE SEQUENCE [LARGE SCALE GENOMIC DNA]</scope>
    <source>
        <strain evidence="13 14">DSM 15867</strain>
    </source>
</reference>
<proteinExistence type="inferred from homology"/>
<dbReference type="Pfam" id="PF02628">
    <property type="entry name" value="COX15-CtaA"/>
    <property type="match status" value="1"/>
</dbReference>
<feature type="binding site" description="axial binding residue" evidence="12">
    <location>
        <position position="266"/>
    </location>
    <ligand>
        <name>heme</name>
        <dbReference type="ChEBI" id="CHEBI:30413"/>
    </ligand>
    <ligandPart>
        <name>Fe</name>
        <dbReference type="ChEBI" id="CHEBI:18248"/>
    </ligandPart>
</feature>
<feature type="binding site" description="axial binding residue" evidence="12">
    <location>
        <position position="322"/>
    </location>
    <ligand>
        <name>heme</name>
        <dbReference type="ChEBI" id="CHEBI:30413"/>
    </ligand>
    <ligandPart>
        <name>Fe</name>
        <dbReference type="ChEBI" id="CHEBI:18248"/>
    </ligandPart>
</feature>
<feature type="transmembrane region" description="Helical" evidence="12">
    <location>
        <begin position="200"/>
        <end position="224"/>
    </location>
</feature>
<feature type="transmembrane region" description="Helical" evidence="12">
    <location>
        <begin position="324"/>
        <end position="343"/>
    </location>
</feature>
<organism evidence="13 14">
    <name type="scientific">Sphingomonas abaci</name>
    <dbReference type="NCBI Taxonomy" id="237611"/>
    <lineage>
        <taxon>Bacteria</taxon>
        <taxon>Pseudomonadati</taxon>
        <taxon>Pseudomonadota</taxon>
        <taxon>Alphaproteobacteria</taxon>
        <taxon>Sphingomonadales</taxon>
        <taxon>Sphingomonadaceae</taxon>
        <taxon>Sphingomonas</taxon>
    </lineage>
</organism>
<keyword evidence="6 12" id="KW-0560">Oxidoreductase</keyword>
<keyword evidence="5 12" id="KW-1133">Transmembrane helix</keyword>
<comment type="function">
    <text evidence="12">Catalyzes the conversion of heme O to heme A by two successive hydroxylations of the methyl group at C8. The first hydroxylation forms heme I, the second hydroxylation results in an unstable dihydroxymethyl group, which spontaneously dehydrates, resulting in the formyl group of heme A.</text>
</comment>
<feature type="transmembrane region" description="Helical" evidence="12">
    <location>
        <begin position="102"/>
        <end position="120"/>
    </location>
</feature>
<evidence type="ECO:0000256" key="2">
    <source>
        <dbReference type="ARBA" id="ARBA00004141"/>
    </source>
</evidence>
<comment type="pathway">
    <text evidence="10 12">Porphyrin-containing compound metabolism; heme A biosynthesis; heme A from heme O: step 1/1.</text>
</comment>
<comment type="similarity">
    <text evidence="12">Belongs to the COX15/CtaA family. Type 2 subfamily.</text>
</comment>
<dbReference type="PANTHER" id="PTHR23289">
    <property type="entry name" value="CYTOCHROME C OXIDASE ASSEMBLY PROTEIN COX15"/>
    <property type="match status" value="1"/>
</dbReference>
<keyword evidence="14" id="KW-1185">Reference proteome</keyword>
<keyword evidence="8 12" id="KW-0350">Heme biosynthesis</keyword>
<keyword evidence="12" id="KW-1003">Cell membrane</keyword>
<keyword evidence="7 12" id="KW-0408">Iron</keyword>
<evidence type="ECO:0000256" key="1">
    <source>
        <dbReference type="ARBA" id="ARBA00001970"/>
    </source>
</evidence>
<dbReference type="GO" id="GO:0006784">
    <property type="term" value="P:heme A biosynthetic process"/>
    <property type="evidence" value="ECO:0007669"/>
    <property type="project" value="UniProtKB-UniRule"/>
</dbReference>
<name>A0A7W7AJ06_9SPHN</name>
<evidence type="ECO:0000256" key="12">
    <source>
        <dbReference type="HAMAP-Rule" id="MF_01665"/>
    </source>
</evidence>
<gene>
    <name evidence="12" type="primary">ctaA</name>
    <name evidence="13" type="ORF">GGQ96_001205</name>
</gene>
<feature type="transmembrane region" description="Helical" evidence="12">
    <location>
        <begin position="20"/>
        <end position="40"/>
    </location>
</feature>
<dbReference type="UniPathway" id="UPA00269">
    <property type="reaction ID" value="UER00713"/>
</dbReference>
<dbReference type="AlphaFoldDB" id="A0A7W7AJ06"/>
<dbReference type="Proteomes" id="UP000574769">
    <property type="component" value="Unassembled WGS sequence"/>
</dbReference>
<keyword evidence="4 12" id="KW-0479">Metal-binding</keyword>
<feature type="transmembrane region" description="Helical" evidence="12">
    <location>
        <begin position="293"/>
        <end position="318"/>
    </location>
</feature>
<evidence type="ECO:0000256" key="3">
    <source>
        <dbReference type="ARBA" id="ARBA00022692"/>
    </source>
</evidence>
<comment type="caution">
    <text evidence="13">The sequence shown here is derived from an EMBL/GenBank/DDBJ whole genome shotgun (WGS) entry which is preliminary data.</text>
</comment>
<evidence type="ECO:0000313" key="13">
    <source>
        <dbReference type="EMBL" id="MBB4617085.1"/>
    </source>
</evidence>